<reference evidence="3" key="1">
    <citation type="journal article" date="2016" name="Biosci. Biotechnol. Biochem.">
        <title>Cloning and identification of saprolmycin biosynthetic gene cluster from Streptomyces sp. TK08046.</title>
        <authorList>
            <person name="Kawasaki T."/>
            <person name="Moriyama A."/>
            <person name="Nakagawa K."/>
            <person name="Imamura N."/>
        </authorList>
    </citation>
    <scope>NUCLEOTIDE SEQUENCE</scope>
    <source>
        <strain evidence="3">TK08046</strain>
    </source>
</reference>
<name>A0A193PKH7_9ACTN</name>
<dbReference type="InterPro" id="IPR001509">
    <property type="entry name" value="Epimerase_deHydtase"/>
</dbReference>
<evidence type="ECO:0000256" key="1">
    <source>
        <dbReference type="SAM" id="MobiDB-lite"/>
    </source>
</evidence>
<accession>A0A193PKH7</accession>
<dbReference type="InterPro" id="IPR050177">
    <property type="entry name" value="Lipid_A_modif_metabolic_enz"/>
</dbReference>
<gene>
    <name evidence="3" type="primary">sprN</name>
</gene>
<evidence type="ECO:0000259" key="2">
    <source>
        <dbReference type="Pfam" id="PF01370"/>
    </source>
</evidence>
<dbReference type="SUPFAM" id="SSF51735">
    <property type="entry name" value="NAD(P)-binding Rossmann-fold domains"/>
    <property type="match status" value="1"/>
</dbReference>
<organism evidence="3">
    <name type="scientific">Streptomyces sp. TK08046</name>
    <dbReference type="NCBI Taxonomy" id="1112731"/>
    <lineage>
        <taxon>Bacteria</taxon>
        <taxon>Bacillati</taxon>
        <taxon>Actinomycetota</taxon>
        <taxon>Actinomycetes</taxon>
        <taxon>Kitasatosporales</taxon>
        <taxon>Streptomycetaceae</taxon>
        <taxon>Streptomyces</taxon>
    </lineage>
</organism>
<dbReference type="AlphaFoldDB" id="A0A193PKH7"/>
<dbReference type="Gene3D" id="3.40.50.720">
    <property type="entry name" value="NAD(P)-binding Rossmann-like Domain"/>
    <property type="match status" value="1"/>
</dbReference>
<dbReference type="InterPro" id="IPR036291">
    <property type="entry name" value="NAD(P)-bd_dom_sf"/>
</dbReference>
<proteinExistence type="predicted"/>
<evidence type="ECO:0000313" key="3">
    <source>
        <dbReference type="EMBL" id="BAV17012.1"/>
    </source>
</evidence>
<feature type="region of interest" description="Disordered" evidence="1">
    <location>
        <begin position="343"/>
        <end position="367"/>
    </location>
</feature>
<dbReference type="PANTHER" id="PTHR43245:SF13">
    <property type="entry name" value="UDP-D-APIOSE_UDP-D-XYLOSE SYNTHASE 2"/>
    <property type="match status" value="1"/>
</dbReference>
<dbReference type="Pfam" id="PF01370">
    <property type="entry name" value="Epimerase"/>
    <property type="match status" value="1"/>
</dbReference>
<dbReference type="EMBL" id="LC131463">
    <property type="protein sequence ID" value="BAV17012.1"/>
    <property type="molecule type" value="Genomic_DNA"/>
</dbReference>
<feature type="domain" description="NAD-dependent epimerase/dehydratase" evidence="2">
    <location>
        <begin position="6"/>
        <end position="273"/>
    </location>
</feature>
<sequence>MAGLSIVVLGGTGFLGRHLGAAFAARGARVRLVSRTARPALAPAHPESATAAPSAAAPPVSASAHRAPADARGVAAAHLDLLTATAEEITAVLAGADVVVNAAGRAWRADEAEMTAGNAELVDRLVTALAALPGPPVRLVQLGSVHEYGAGAPDGATGEEHVPAPVTPYGRTKLLGTRAVLRGAREPGVDGVVLRLANVIGAGVPQGSLFGRVAAHLGDAARAEARGEKAAALHLPPLRTARDLVDAGDVAAAVLAAATAPAAAVGGQVINVGRGEAVPMRGLVDRMIALSGLEVPVVEATEAPASRTDVPRQCLDVSRARSLLGWRPLRSVDDSLRDLLASVLPPERPPHGTPLGITAGAPAEEGE</sequence>
<dbReference type="PANTHER" id="PTHR43245">
    <property type="entry name" value="BIFUNCTIONAL POLYMYXIN RESISTANCE PROTEIN ARNA"/>
    <property type="match status" value="1"/>
</dbReference>
<protein>
    <submittedName>
        <fullName evidence="3">NDP-hexose 4-ketoreductase</fullName>
    </submittedName>
</protein>
<feature type="region of interest" description="Disordered" evidence="1">
    <location>
        <begin position="41"/>
        <end position="64"/>
    </location>
</feature>